<comment type="caution">
    <text evidence="12">The sequence shown here is derived from an EMBL/GenBank/DDBJ whole genome shotgun (WGS) entry which is preliminary data.</text>
</comment>
<evidence type="ECO:0000256" key="8">
    <source>
        <dbReference type="ARBA" id="ARBA00023224"/>
    </source>
</evidence>
<keyword evidence="3 11" id="KW-0479">Metal-binding</keyword>
<dbReference type="OrthoDB" id="5817230at2759"/>
<evidence type="ECO:0000256" key="11">
    <source>
        <dbReference type="PIRSR" id="PIRSR601019-2"/>
    </source>
</evidence>
<dbReference type="EMBL" id="JACAZI010000002">
    <property type="protein sequence ID" value="KAF7369666.1"/>
    <property type="molecule type" value="Genomic_DNA"/>
</dbReference>
<keyword evidence="8" id="KW-0807">Transducer</keyword>
<dbReference type="InterPro" id="IPR027417">
    <property type="entry name" value="P-loop_NTPase"/>
</dbReference>
<dbReference type="GO" id="GO:0031683">
    <property type="term" value="F:G-protein beta/gamma-subunit complex binding"/>
    <property type="evidence" value="ECO:0007669"/>
    <property type="project" value="InterPro"/>
</dbReference>
<keyword evidence="9" id="KW-0449">Lipoprotein</keyword>
<dbReference type="GO" id="GO:0007189">
    <property type="term" value="P:adenylate cyclase-activating G protein-coupled receptor signaling pathway"/>
    <property type="evidence" value="ECO:0007669"/>
    <property type="project" value="TreeGrafter"/>
</dbReference>
<dbReference type="GO" id="GO:0001664">
    <property type="term" value="F:G protein-coupled receptor binding"/>
    <property type="evidence" value="ECO:0007669"/>
    <property type="project" value="InterPro"/>
</dbReference>
<dbReference type="PANTHER" id="PTHR10218:SF369">
    <property type="entry name" value="GUANINE NUCLEOTIDE-BINDING PROTEIN ALPHA-2 SUBUNIT"/>
    <property type="match status" value="1"/>
</dbReference>
<keyword evidence="2" id="KW-0519">Myristate</keyword>
<name>A0A8H6Z4E0_9AGAR</name>
<evidence type="ECO:0000256" key="6">
    <source>
        <dbReference type="ARBA" id="ARBA00023134"/>
    </source>
</evidence>
<dbReference type="SUPFAM" id="SSF47895">
    <property type="entry name" value="Transducin (alpha subunit), insertion domain"/>
    <property type="match status" value="1"/>
</dbReference>
<feature type="binding site" evidence="10">
    <location>
        <position position="384"/>
    </location>
    <ligand>
        <name>GTP</name>
        <dbReference type="ChEBI" id="CHEBI:37565"/>
    </ligand>
</feature>
<dbReference type="CDD" id="cd00066">
    <property type="entry name" value="G-alpha"/>
    <property type="match status" value="1"/>
</dbReference>
<dbReference type="PROSITE" id="PS51882">
    <property type="entry name" value="G_ALPHA"/>
    <property type="match status" value="1"/>
</dbReference>
<dbReference type="Gene3D" id="3.40.50.300">
    <property type="entry name" value="P-loop containing nucleotide triphosphate hydrolases"/>
    <property type="match status" value="1"/>
</dbReference>
<dbReference type="AlphaFoldDB" id="A0A8H6Z4E0"/>
<feature type="binding site" evidence="10">
    <location>
        <begin position="238"/>
        <end position="244"/>
    </location>
    <ligand>
        <name>GTP</name>
        <dbReference type="ChEBI" id="CHEBI:37565"/>
    </ligand>
</feature>
<dbReference type="GO" id="GO:0005525">
    <property type="term" value="F:GTP binding"/>
    <property type="evidence" value="ECO:0007669"/>
    <property type="project" value="UniProtKB-KW"/>
</dbReference>
<dbReference type="FunFam" id="3.40.50.300:FF:000181">
    <property type="entry name" value="Guanine nucleotide-binding protein subunit alpha"/>
    <property type="match status" value="1"/>
</dbReference>
<dbReference type="GO" id="GO:0005834">
    <property type="term" value="C:heterotrimeric G-protein complex"/>
    <property type="evidence" value="ECO:0007669"/>
    <property type="project" value="InterPro"/>
</dbReference>
<protein>
    <submittedName>
        <fullName evidence="12">Heterotrimeric G protein alpha subunit 2</fullName>
    </submittedName>
</protein>
<reference evidence="12" key="1">
    <citation type="submission" date="2020-05" db="EMBL/GenBank/DDBJ databases">
        <title>Mycena genomes resolve the evolution of fungal bioluminescence.</title>
        <authorList>
            <person name="Tsai I.J."/>
        </authorList>
    </citation>
    <scope>NUCLEOTIDE SEQUENCE</scope>
    <source>
        <strain evidence="12">CCC161011</strain>
    </source>
</reference>
<dbReference type="InterPro" id="IPR001019">
    <property type="entry name" value="Gprotein_alpha_su"/>
</dbReference>
<evidence type="ECO:0000256" key="9">
    <source>
        <dbReference type="ARBA" id="ARBA00023288"/>
    </source>
</evidence>
<dbReference type="GO" id="GO:0010255">
    <property type="term" value="P:glucose mediated signaling pathway"/>
    <property type="evidence" value="ECO:0007669"/>
    <property type="project" value="UniProtKB-ARBA"/>
</dbReference>
<evidence type="ECO:0000256" key="3">
    <source>
        <dbReference type="ARBA" id="ARBA00022723"/>
    </source>
</evidence>
<keyword evidence="5 11" id="KW-0460">Magnesium</keyword>
<evidence type="ECO:0000313" key="12">
    <source>
        <dbReference type="EMBL" id="KAF7369666.1"/>
    </source>
</evidence>
<dbReference type="GO" id="GO:0046872">
    <property type="term" value="F:metal ion binding"/>
    <property type="evidence" value="ECO:0007669"/>
    <property type="project" value="UniProtKB-KW"/>
</dbReference>
<evidence type="ECO:0000256" key="5">
    <source>
        <dbReference type="ARBA" id="ARBA00022842"/>
    </source>
</evidence>
<gene>
    <name evidence="12" type="ORF">MVEN_00297700</name>
</gene>
<keyword evidence="6 10" id="KW-0342">GTP-binding</keyword>
<proteinExistence type="predicted"/>
<dbReference type="SMART" id="SM00275">
    <property type="entry name" value="G_alpha"/>
    <property type="match status" value="1"/>
</dbReference>
<organism evidence="12 13">
    <name type="scientific">Mycena venus</name>
    <dbReference type="NCBI Taxonomy" id="2733690"/>
    <lineage>
        <taxon>Eukaryota</taxon>
        <taxon>Fungi</taxon>
        <taxon>Dikarya</taxon>
        <taxon>Basidiomycota</taxon>
        <taxon>Agaricomycotina</taxon>
        <taxon>Agaricomycetes</taxon>
        <taxon>Agaricomycetidae</taxon>
        <taxon>Agaricales</taxon>
        <taxon>Marasmiineae</taxon>
        <taxon>Mycenaceae</taxon>
        <taxon>Mycena</taxon>
    </lineage>
</organism>
<dbReference type="Pfam" id="PF00503">
    <property type="entry name" value="G-alpha"/>
    <property type="match status" value="1"/>
</dbReference>
<keyword evidence="4 10" id="KW-0547">Nucleotide-binding</keyword>
<evidence type="ECO:0000256" key="7">
    <source>
        <dbReference type="ARBA" id="ARBA00023139"/>
    </source>
</evidence>
<evidence type="ECO:0000256" key="1">
    <source>
        <dbReference type="ARBA" id="ARBA00011356"/>
    </source>
</evidence>
<comment type="subunit">
    <text evidence="1">G proteins are composed of 3 units; alpha, beta and gamma. The alpha chain contains the guanine nucleotide binding site.</text>
</comment>
<evidence type="ECO:0000256" key="2">
    <source>
        <dbReference type="ARBA" id="ARBA00022707"/>
    </source>
</evidence>
<dbReference type="InterPro" id="IPR011025">
    <property type="entry name" value="GproteinA_insert"/>
</dbReference>
<keyword evidence="7" id="KW-0564">Palmitate</keyword>
<dbReference type="InterPro" id="IPR002975">
    <property type="entry name" value="Fungi_Gprotein_alpha"/>
</dbReference>
<evidence type="ECO:0000256" key="10">
    <source>
        <dbReference type="PIRSR" id="PIRSR601019-1"/>
    </source>
</evidence>
<keyword evidence="13" id="KW-1185">Reference proteome</keyword>
<dbReference type="GO" id="GO:0005737">
    <property type="term" value="C:cytoplasm"/>
    <property type="evidence" value="ECO:0007669"/>
    <property type="project" value="TreeGrafter"/>
</dbReference>
<dbReference type="SUPFAM" id="SSF52540">
    <property type="entry name" value="P-loop containing nucleoside triphosphate hydrolases"/>
    <property type="match status" value="1"/>
</dbReference>
<dbReference type="PANTHER" id="PTHR10218">
    <property type="entry name" value="GTP-BINDING PROTEIN ALPHA SUBUNIT"/>
    <property type="match status" value="1"/>
</dbReference>
<dbReference type="Proteomes" id="UP000620124">
    <property type="component" value="Unassembled WGS sequence"/>
</dbReference>
<evidence type="ECO:0000256" key="4">
    <source>
        <dbReference type="ARBA" id="ARBA00022741"/>
    </source>
</evidence>
<dbReference type="GO" id="GO:0003924">
    <property type="term" value="F:GTPase activity"/>
    <property type="evidence" value="ECO:0007669"/>
    <property type="project" value="InterPro"/>
</dbReference>
<dbReference type="PRINTS" id="PR01241">
    <property type="entry name" value="GPROTEINAFNG"/>
</dbReference>
<sequence length="431" mass="49002">MTIYKNVLDCVGTLAKVVQRVGVGSLPKVREHAEVLLMAFPAPTGDDMENNGETEMESVESGSWITAIDSVDVGADPVPFADAESNTEMETESVESGSWITAIDSVDVGADPVPFADMGSNVETETESAESESWITAVEPADEGIDALPLTWMRSDSEHHRSMPLGRVSSKRPETPDVLAQTHVVLTPALVDAVWHVWCVLAHERLAKFYFTDNTGYFLSSIHRITDPAYLPNEEDILRARTETNTIMETRFFMGDLSIHLFDVSGLRKKWFHCFDSVTSIIFCAALSDYDQVLEEERRVNRMRESLHLFEAIVNSRCFLHTSVILFLTKFDMFKKKLPRTPLERYFPEYMGRDDLQKAVKYILWKFMQENRANLTVYPHVTQATDIKHLHLVYAAVKETILQNSQKNFGLIYDPMKEKIQRSTLKYTEIL</sequence>
<accession>A0A8H6Z4E0</accession>
<dbReference type="PRINTS" id="PR00318">
    <property type="entry name" value="GPROTEINA"/>
</dbReference>
<feature type="binding site" evidence="11">
    <location>
        <position position="244"/>
    </location>
    <ligand>
        <name>Mg(2+)</name>
        <dbReference type="ChEBI" id="CHEBI:18420"/>
    </ligand>
</feature>
<evidence type="ECO:0000313" key="13">
    <source>
        <dbReference type="Proteomes" id="UP000620124"/>
    </source>
</evidence>